<feature type="region of interest" description="Disordered" evidence="1">
    <location>
        <begin position="232"/>
        <end position="253"/>
    </location>
</feature>
<dbReference type="InterPro" id="IPR018511">
    <property type="entry name" value="Hemolysin-typ_Ca-bd_CS"/>
</dbReference>
<dbReference type="Pfam" id="PF00353">
    <property type="entry name" value="HemolysinCabind"/>
    <property type="match status" value="2"/>
</dbReference>
<evidence type="ECO:0000313" key="2">
    <source>
        <dbReference type="EMBL" id="TRU36498.1"/>
    </source>
</evidence>
<dbReference type="PRINTS" id="PR00313">
    <property type="entry name" value="CABNDNGRPT"/>
</dbReference>
<dbReference type="InterPro" id="IPR011049">
    <property type="entry name" value="Serralysin-like_metalloprot_C"/>
</dbReference>
<dbReference type="EMBL" id="SFBH01000072">
    <property type="protein sequence ID" value="TRU36498.1"/>
    <property type="molecule type" value="Genomic_DNA"/>
</dbReference>
<evidence type="ECO:0000256" key="1">
    <source>
        <dbReference type="SAM" id="MobiDB-lite"/>
    </source>
</evidence>
<comment type="caution">
    <text evidence="2">The sequence shown here is derived from an EMBL/GenBank/DDBJ whole genome shotgun (WGS) entry which is preliminary data.</text>
</comment>
<organism evidence="2 3">
    <name type="scientific">Microcystis aeruginosa Ma_MB_F_20061100_S20D</name>
    <dbReference type="NCBI Taxonomy" id="2486253"/>
    <lineage>
        <taxon>Bacteria</taxon>
        <taxon>Bacillati</taxon>
        <taxon>Cyanobacteriota</taxon>
        <taxon>Cyanophyceae</taxon>
        <taxon>Oscillatoriophycideae</taxon>
        <taxon>Chroococcales</taxon>
        <taxon>Microcystaceae</taxon>
        <taxon>Microcystis</taxon>
    </lineage>
</organism>
<feature type="non-terminal residue" evidence="2">
    <location>
        <position position="275"/>
    </location>
</feature>
<evidence type="ECO:0000313" key="3">
    <source>
        <dbReference type="Proteomes" id="UP000315113"/>
    </source>
</evidence>
<dbReference type="GO" id="GO:0005509">
    <property type="term" value="F:calcium ion binding"/>
    <property type="evidence" value="ECO:0007669"/>
    <property type="project" value="InterPro"/>
</dbReference>
<dbReference type="PROSITE" id="PS00330">
    <property type="entry name" value="HEMOLYSIN_CALCIUM"/>
    <property type="match status" value="3"/>
</dbReference>
<reference evidence="2 3" key="1">
    <citation type="submission" date="2019-01" db="EMBL/GenBank/DDBJ databases">
        <title>Coherence of Microcystis species and biogeography revealed through population genomics.</title>
        <authorList>
            <person name="Perez-Carrascal O.M."/>
            <person name="Terrat Y."/>
            <person name="Giani A."/>
            <person name="Fortin N."/>
            <person name="Tromas N."/>
            <person name="Shapiro B.J."/>
        </authorList>
    </citation>
    <scope>NUCLEOTIDE SEQUENCE [LARGE SCALE GENOMIC DNA]</scope>
    <source>
        <strain evidence="2">Ma_MB_F_20061100_S20D</strain>
    </source>
</reference>
<dbReference type="Gene3D" id="2.150.10.10">
    <property type="entry name" value="Serralysin-like metalloprotease, C-terminal"/>
    <property type="match status" value="1"/>
</dbReference>
<gene>
    <name evidence="2" type="ORF">EWV78_08640</name>
</gene>
<dbReference type="AlphaFoldDB" id="A0A552EPU1"/>
<protein>
    <submittedName>
        <fullName evidence="2">Calcium-binding protein</fullName>
    </submittedName>
</protein>
<dbReference type="SUPFAM" id="SSF51120">
    <property type="entry name" value="beta-Roll"/>
    <property type="match status" value="2"/>
</dbReference>
<proteinExistence type="predicted"/>
<dbReference type="InterPro" id="IPR001343">
    <property type="entry name" value="Hemolysn_Ca-bd"/>
</dbReference>
<dbReference type="Proteomes" id="UP000315113">
    <property type="component" value="Unassembled WGS sequence"/>
</dbReference>
<name>A0A552EPU1_MICAE</name>
<accession>A0A552EPU1</accession>
<sequence>MPTVTISFANSLSAVNFSGAGDNFVRDLLNTFTDTPISISGPGITITADNLTSQGLLTDGVTTAWRITNFGPADSATLSQYGGGFSQLFSLPADSLTFVRGGSAGTYQLSGGIVNTKASGTLKNGIWKLLASDSYFITGSAFNDSLTGGSAADTLIGGSGNDTIEGGAGADSLDGGADTDTLSYASSGSAVSVNLATGAGSGGDAAGDIISNFENLTGSSFADSLTGDGNANTIDGGAGNDTIEGGAGADSLDGGGNTDTLSYASSGSAVSVNLA</sequence>